<evidence type="ECO:0000256" key="4">
    <source>
        <dbReference type="ARBA" id="ARBA00023163"/>
    </source>
</evidence>
<dbReference type="InterPro" id="IPR036390">
    <property type="entry name" value="WH_DNA-bd_sf"/>
</dbReference>
<dbReference type="FunFam" id="3.40.190.290:FF:000001">
    <property type="entry name" value="Transcriptional regulator, LysR family"/>
    <property type="match status" value="1"/>
</dbReference>
<dbReference type="Gene3D" id="3.40.190.290">
    <property type="match status" value="1"/>
</dbReference>
<dbReference type="Gene3D" id="1.10.10.10">
    <property type="entry name" value="Winged helix-like DNA-binding domain superfamily/Winged helix DNA-binding domain"/>
    <property type="match status" value="1"/>
</dbReference>
<evidence type="ECO:0000256" key="3">
    <source>
        <dbReference type="ARBA" id="ARBA00023125"/>
    </source>
</evidence>
<name>A4Y8Y1_SHEPC</name>
<dbReference type="EMBL" id="CP000681">
    <property type="protein sequence ID" value="ABP76414.1"/>
    <property type="molecule type" value="Genomic_DNA"/>
</dbReference>
<dbReference type="Pfam" id="PF03466">
    <property type="entry name" value="LysR_substrate"/>
    <property type="match status" value="1"/>
</dbReference>
<dbReference type="HOGENOM" id="CLU_039613_16_2_6"/>
<organism evidence="6">
    <name type="scientific">Shewanella putrefaciens (strain CN-32 / ATCC BAA-453)</name>
    <dbReference type="NCBI Taxonomy" id="319224"/>
    <lineage>
        <taxon>Bacteria</taxon>
        <taxon>Pseudomonadati</taxon>
        <taxon>Pseudomonadota</taxon>
        <taxon>Gammaproteobacteria</taxon>
        <taxon>Alteromonadales</taxon>
        <taxon>Shewanellaceae</taxon>
        <taxon>Shewanella</taxon>
    </lineage>
</organism>
<accession>A4Y8Y1</accession>
<dbReference type="InterPro" id="IPR058163">
    <property type="entry name" value="LysR-type_TF_proteobact-type"/>
</dbReference>
<dbReference type="PANTHER" id="PTHR30537:SF14">
    <property type="entry name" value="TRANSCRIPTIONAL REGULATOR LYSR FAMILY"/>
    <property type="match status" value="1"/>
</dbReference>
<dbReference type="FunFam" id="1.10.10.10:FF:000001">
    <property type="entry name" value="LysR family transcriptional regulator"/>
    <property type="match status" value="1"/>
</dbReference>
<feature type="domain" description="HTH lysR-type" evidence="5">
    <location>
        <begin position="34"/>
        <end position="84"/>
    </location>
</feature>
<keyword evidence="2" id="KW-0805">Transcription regulation</keyword>
<dbReference type="AlphaFoldDB" id="A4Y8Y1"/>
<dbReference type="PRINTS" id="PR00039">
    <property type="entry name" value="HTHLYSR"/>
</dbReference>
<dbReference type="PROSITE" id="PS50931">
    <property type="entry name" value="HTH_LYSR"/>
    <property type="match status" value="1"/>
</dbReference>
<dbReference type="Pfam" id="PF00126">
    <property type="entry name" value="HTH_1"/>
    <property type="match status" value="1"/>
</dbReference>
<dbReference type="InterPro" id="IPR005119">
    <property type="entry name" value="LysR_subst-bd"/>
</dbReference>
<dbReference type="InterPro" id="IPR000847">
    <property type="entry name" value="LysR_HTH_N"/>
</dbReference>
<dbReference type="GO" id="GO:0043565">
    <property type="term" value="F:sequence-specific DNA binding"/>
    <property type="evidence" value="ECO:0007669"/>
    <property type="project" value="TreeGrafter"/>
</dbReference>
<dbReference type="STRING" id="319224.Sputcn32_2695"/>
<proteinExistence type="inferred from homology"/>
<dbReference type="CDD" id="cd08422">
    <property type="entry name" value="PBP2_CrgA_like"/>
    <property type="match status" value="1"/>
</dbReference>
<keyword evidence="3" id="KW-0238">DNA-binding</keyword>
<dbReference type="KEGG" id="spc:Sputcn32_2695"/>
<dbReference type="eggNOG" id="COG0583">
    <property type="taxonomic scope" value="Bacteria"/>
</dbReference>
<dbReference type="InterPro" id="IPR036388">
    <property type="entry name" value="WH-like_DNA-bd_sf"/>
</dbReference>
<dbReference type="SUPFAM" id="SSF46785">
    <property type="entry name" value="Winged helix' DNA-binding domain"/>
    <property type="match status" value="1"/>
</dbReference>
<dbReference type="PANTHER" id="PTHR30537">
    <property type="entry name" value="HTH-TYPE TRANSCRIPTIONAL REGULATOR"/>
    <property type="match status" value="1"/>
</dbReference>
<evidence type="ECO:0000313" key="6">
    <source>
        <dbReference type="EMBL" id="ABP76414.1"/>
    </source>
</evidence>
<dbReference type="GO" id="GO:0006351">
    <property type="term" value="P:DNA-templated transcription"/>
    <property type="evidence" value="ECO:0007669"/>
    <property type="project" value="TreeGrafter"/>
</dbReference>
<comment type="similarity">
    <text evidence="1">Belongs to the LysR transcriptional regulatory family.</text>
</comment>
<protein>
    <submittedName>
        <fullName evidence="6">Transcriptional regulator, LysR family</fullName>
    </submittedName>
</protein>
<reference evidence="6" key="1">
    <citation type="submission" date="2007-04" db="EMBL/GenBank/DDBJ databases">
        <title>Complete sequence of Shewanella putrefaciens CN-32.</title>
        <authorList>
            <consortium name="US DOE Joint Genome Institute"/>
            <person name="Copeland A."/>
            <person name="Lucas S."/>
            <person name="Lapidus A."/>
            <person name="Barry K."/>
            <person name="Detter J.C."/>
            <person name="Glavina del Rio T."/>
            <person name="Hammon N."/>
            <person name="Israni S."/>
            <person name="Dalin E."/>
            <person name="Tice H."/>
            <person name="Pitluck S."/>
            <person name="Chain P."/>
            <person name="Malfatti S."/>
            <person name="Shin M."/>
            <person name="Vergez L."/>
            <person name="Schmutz J."/>
            <person name="Larimer F."/>
            <person name="Land M."/>
            <person name="Hauser L."/>
            <person name="Kyrpides N."/>
            <person name="Mikhailova N."/>
            <person name="Romine M.F."/>
            <person name="Fredrickson J."/>
            <person name="Tiedje J."/>
            <person name="Richardson P."/>
        </authorList>
    </citation>
    <scope>NUCLEOTIDE SEQUENCE [LARGE SCALE GENOMIC DNA]</scope>
    <source>
        <strain evidence="6">CN-32</strain>
    </source>
</reference>
<evidence type="ECO:0000256" key="1">
    <source>
        <dbReference type="ARBA" id="ARBA00009437"/>
    </source>
</evidence>
<evidence type="ECO:0000259" key="5">
    <source>
        <dbReference type="PROSITE" id="PS50931"/>
    </source>
</evidence>
<gene>
    <name evidence="6" type="ordered locus">Sputcn32_2695</name>
</gene>
<dbReference type="GO" id="GO:0003700">
    <property type="term" value="F:DNA-binding transcription factor activity"/>
    <property type="evidence" value="ECO:0007669"/>
    <property type="project" value="InterPro"/>
</dbReference>
<keyword evidence="4" id="KW-0804">Transcription</keyword>
<dbReference type="SUPFAM" id="SSF53850">
    <property type="entry name" value="Periplasmic binding protein-like II"/>
    <property type="match status" value="1"/>
</dbReference>
<sequence>MFVLRSCIIPKVNIIVVNCLRLLSMLELLEPIAIFTHVARAGSFSAAARRLGISKSKVSTQVADLEHRLGVQLIQRTTRSLSLTEAGHLLYLQGEELLRDAEQAIASVHNLNDATRGVLKVGISQSFGAMHIIPALPSFMAKHPELELQVSLLDHKVDVVSEGLDLLLTMSEQLPLGMVARPLMKCQFLLVASPDYVAKHGEPTRPEQLVDHNCLVYQGEWHEHSMWQFKKGDDYCEIGVSGNFRVDNAPALKSAAISGLGVVYLASYLMEDEITKGTLVPLLEDWQLTHHLPLQAVYPRRKHLAPKVSAFIEFIKDHIGNPPYWDIPYAELFSKRQ</sequence>
<evidence type="ECO:0000256" key="2">
    <source>
        <dbReference type="ARBA" id="ARBA00023015"/>
    </source>
</evidence>